<keyword evidence="3" id="KW-0819">tRNA processing</keyword>
<evidence type="ECO:0000256" key="3">
    <source>
        <dbReference type="ARBA" id="ARBA00022694"/>
    </source>
</evidence>
<dbReference type="InterPro" id="IPR006674">
    <property type="entry name" value="HD_domain"/>
</dbReference>
<dbReference type="PANTHER" id="PTHR47545">
    <property type="entry name" value="MULTIFUNCTIONAL CCA PROTEIN"/>
    <property type="match status" value="1"/>
</dbReference>
<dbReference type="RefSeq" id="WP_013638852.1">
    <property type="nucleotide sequence ID" value="NC_015185.1"/>
</dbReference>
<dbReference type="EMBL" id="CP002543">
    <property type="protein sequence ID" value="ADY73901.1"/>
    <property type="molecule type" value="Genomic_DNA"/>
</dbReference>
<evidence type="ECO:0000313" key="13">
    <source>
        <dbReference type="EMBL" id="ADY73901.1"/>
    </source>
</evidence>
<dbReference type="GO" id="GO:0016779">
    <property type="term" value="F:nucleotidyltransferase activity"/>
    <property type="evidence" value="ECO:0007669"/>
    <property type="project" value="UniProtKB-KW"/>
</dbReference>
<keyword evidence="4 13" id="KW-0548">Nucleotidyltransferase</keyword>
<keyword evidence="8 9" id="KW-0694">RNA-binding</keyword>
<dbReference type="SUPFAM" id="SSF81891">
    <property type="entry name" value="Poly A polymerase C-terminal region-like"/>
    <property type="match status" value="1"/>
</dbReference>
<feature type="domain" description="HD" evidence="11">
    <location>
        <begin position="247"/>
        <end position="356"/>
    </location>
</feature>
<proteinExistence type="inferred from homology"/>
<keyword evidence="13" id="KW-0378">Hydrolase</keyword>
<dbReference type="InterPro" id="IPR043519">
    <property type="entry name" value="NT_sf"/>
</dbReference>
<gene>
    <name evidence="13" type="ordered locus">Dester_1266</name>
</gene>
<dbReference type="GO" id="GO:0046872">
    <property type="term" value="F:metal ion binding"/>
    <property type="evidence" value="ECO:0007669"/>
    <property type="project" value="UniProtKB-KW"/>
</dbReference>
<evidence type="ECO:0000256" key="1">
    <source>
        <dbReference type="ARBA" id="ARBA00001946"/>
    </source>
</evidence>
<comment type="similarity">
    <text evidence="9">Belongs to the tRNA nucleotidyltransferase/poly(A) polymerase family.</text>
</comment>
<reference evidence="14" key="2">
    <citation type="submission" date="2011-02" db="EMBL/GenBank/DDBJ databases">
        <title>The complete genome of Desulfurobacterium thermolithotrophum DSM 11699.</title>
        <authorList>
            <consortium name="US DOE Joint Genome Institute (JGI-PGF)"/>
            <person name="Lucas S."/>
            <person name="Copeland A."/>
            <person name="Lapidus A."/>
            <person name="Bruce D."/>
            <person name="Goodwin L."/>
            <person name="Pitluck S."/>
            <person name="Kyrpides N."/>
            <person name="Mavromatis K."/>
            <person name="Pagani I."/>
            <person name="Ivanova N."/>
            <person name="Mikhailova N."/>
            <person name="Daligault H."/>
            <person name="Detter J.C."/>
            <person name="Tapia R."/>
            <person name="Han C."/>
            <person name="Land M."/>
            <person name="Hauser L."/>
            <person name="Markowitz V."/>
            <person name="Cheng J.-F."/>
            <person name="Hugenholtz P."/>
            <person name="Woyke T."/>
            <person name="Wu D."/>
            <person name="Spring S."/>
            <person name="Brambilla E."/>
            <person name="Klenk H.-P."/>
            <person name="Eisen J.A."/>
        </authorList>
    </citation>
    <scope>NUCLEOTIDE SEQUENCE [LARGE SCALE GENOMIC DNA]</scope>
    <source>
        <strain evidence="14">DSM 11699 / BSA</strain>
    </source>
</reference>
<protein>
    <submittedName>
        <fullName evidence="13">Polynucleotide adenylyltransferase/metal dependent phosphohydrolase</fullName>
    </submittedName>
</protein>
<dbReference type="Pfam" id="PF01743">
    <property type="entry name" value="PolyA_pol"/>
    <property type="match status" value="1"/>
</dbReference>
<dbReference type="KEGG" id="dte:Dester_1266"/>
<dbReference type="STRING" id="868864.Dester_1266"/>
<evidence type="ECO:0000259" key="12">
    <source>
        <dbReference type="Pfam" id="PF12627"/>
    </source>
</evidence>
<dbReference type="InterPro" id="IPR050124">
    <property type="entry name" value="tRNA_CCA-adding_enzyme"/>
</dbReference>
<keyword evidence="2 9" id="KW-0808">Transferase</keyword>
<evidence type="ECO:0000256" key="6">
    <source>
        <dbReference type="ARBA" id="ARBA00022741"/>
    </source>
</evidence>
<organism evidence="13 14">
    <name type="scientific">Desulfurobacterium thermolithotrophum (strain DSM 11699 / BSA)</name>
    <dbReference type="NCBI Taxonomy" id="868864"/>
    <lineage>
        <taxon>Bacteria</taxon>
        <taxon>Pseudomonadati</taxon>
        <taxon>Aquificota</taxon>
        <taxon>Aquificia</taxon>
        <taxon>Desulfurobacteriales</taxon>
        <taxon>Desulfurobacteriaceae</taxon>
        <taxon>Desulfurobacterium</taxon>
    </lineage>
</organism>
<keyword evidence="7" id="KW-0460">Magnesium</keyword>
<dbReference type="InParanoid" id="F0S123"/>
<evidence type="ECO:0000259" key="10">
    <source>
        <dbReference type="Pfam" id="PF01743"/>
    </source>
</evidence>
<dbReference type="eggNOG" id="COG0617">
    <property type="taxonomic scope" value="Bacteria"/>
</dbReference>
<evidence type="ECO:0000256" key="2">
    <source>
        <dbReference type="ARBA" id="ARBA00022679"/>
    </source>
</evidence>
<feature type="domain" description="Poly A polymerase head" evidence="10">
    <location>
        <begin position="25"/>
        <end position="145"/>
    </location>
</feature>
<dbReference type="OrthoDB" id="9805698at2"/>
<dbReference type="Gene3D" id="3.30.460.10">
    <property type="entry name" value="Beta Polymerase, domain 2"/>
    <property type="match status" value="1"/>
</dbReference>
<sequence>MEKRVCKLNFYHPVIEKIESCFEKAYLVGGFVRDKLLGISKDTVDIDIVTVDELLKVKECISKVLKASSFTFEKEKTVITFLSDKFRLDISNLHGKTLEEDLLKRDFTINAIAVDLKKLFSSSNDYIFLIDPFGGFEDLKKRLIRPINEKSLRDDPVRIIRGVRFKILLQFDYHPSFLNYSKKILEKLKESPTERIKEELIKILRIDKTSEALKDFNYIGIFPLVFPELVSLESVYPSGVHEYNLKEHTLKTVEFFEKFCLKEKDKILLEFSEKVGQNELLPTLLDSHFLKLVALYHDVGKPSTVNKRNGRLTFYNHDKVGAKITKDAFLRLGFGKKAASLGFKVIKNHLRPFFLYELFKKEKLSDKAIYNFFKNAEPYSFHTLLHSVADWMATSKKMECEVSNFIKFIHFLLRFYRERLENLKPLLSGKEIMEIKGFDKPNKYVGKIKEKLLELQAIGKVKTVKDAVNFVKGYTCENSIKS</sequence>
<dbReference type="GO" id="GO:0000166">
    <property type="term" value="F:nucleotide binding"/>
    <property type="evidence" value="ECO:0007669"/>
    <property type="project" value="UniProtKB-KW"/>
</dbReference>
<evidence type="ECO:0000256" key="7">
    <source>
        <dbReference type="ARBA" id="ARBA00022842"/>
    </source>
</evidence>
<dbReference type="AlphaFoldDB" id="F0S123"/>
<feature type="domain" description="tRNA nucleotidyltransferase/poly(A) polymerase RNA and SrmB- binding" evidence="12">
    <location>
        <begin position="174"/>
        <end position="229"/>
    </location>
</feature>
<keyword evidence="14" id="KW-1185">Reference proteome</keyword>
<reference evidence="13 14" key="1">
    <citation type="journal article" date="2011" name="Stand. Genomic Sci.">
        <title>Complete genome sequence of the thermophilic sulfur-reducer Desulfurobacterium thermolithotrophum type strain (BSA(T)) from a deep-sea hydrothermal vent.</title>
        <authorList>
            <person name="Goker M."/>
            <person name="Daligault H."/>
            <person name="Mwirichia R."/>
            <person name="Lapidus A."/>
            <person name="Lucas S."/>
            <person name="Deshpande S."/>
            <person name="Pagani I."/>
            <person name="Tapia R."/>
            <person name="Cheng J.F."/>
            <person name="Goodwin L."/>
            <person name="Pitluck S."/>
            <person name="Liolios K."/>
            <person name="Ivanova N."/>
            <person name="Mavromatis K."/>
            <person name="Mikhailova N."/>
            <person name="Pati A."/>
            <person name="Chen A."/>
            <person name="Palaniappan K."/>
            <person name="Han C."/>
            <person name="Land M."/>
            <person name="Hauser L."/>
            <person name="Pan C."/>
            <person name="Brambilla E.M."/>
            <person name="Rohde M."/>
            <person name="Spring S."/>
            <person name="Sikorski J."/>
            <person name="Wirth R."/>
            <person name="Detter J.C."/>
            <person name="Woyke T."/>
            <person name="Bristow J."/>
            <person name="Eisen J.A."/>
            <person name="Markowitz V."/>
            <person name="Hugenholtz P."/>
            <person name="Kyrpides N.C."/>
            <person name="Klenk H.P."/>
        </authorList>
    </citation>
    <scope>NUCLEOTIDE SEQUENCE [LARGE SCALE GENOMIC DNA]</scope>
    <source>
        <strain evidence="14">DSM 11699 / BSA</strain>
    </source>
</reference>
<dbReference type="InterPro" id="IPR002646">
    <property type="entry name" value="PolA_pol_head_dom"/>
</dbReference>
<dbReference type="SUPFAM" id="SSF81301">
    <property type="entry name" value="Nucleotidyltransferase"/>
    <property type="match status" value="1"/>
</dbReference>
<dbReference type="Pfam" id="PF12627">
    <property type="entry name" value="PolyA_pol_RNAbd"/>
    <property type="match status" value="1"/>
</dbReference>
<dbReference type="NCBIfam" id="TIGR00277">
    <property type="entry name" value="HDIG"/>
    <property type="match status" value="1"/>
</dbReference>
<dbReference type="Gene3D" id="1.10.3090.10">
    <property type="entry name" value="cca-adding enzyme, domain 2"/>
    <property type="match status" value="1"/>
</dbReference>
<keyword evidence="5" id="KW-0479">Metal-binding</keyword>
<dbReference type="GO" id="GO:0003723">
    <property type="term" value="F:RNA binding"/>
    <property type="evidence" value="ECO:0007669"/>
    <property type="project" value="UniProtKB-KW"/>
</dbReference>
<dbReference type="GO" id="GO:0008033">
    <property type="term" value="P:tRNA processing"/>
    <property type="evidence" value="ECO:0007669"/>
    <property type="project" value="UniProtKB-KW"/>
</dbReference>
<name>F0S123_DESTD</name>
<accession>F0S123</accession>
<evidence type="ECO:0000256" key="4">
    <source>
        <dbReference type="ARBA" id="ARBA00022695"/>
    </source>
</evidence>
<keyword evidence="6" id="KW-0547">Nucleotide-binding</keyword>
<evidence type="ECO:0000256" key="5">
    <source>
        <dbReference type="ARBA" id="ARBA00022723"/>
    </source>
</evidence>
<dbReference type="GO" id="GO:0016787">
    <property type="term" value="F:hydrolase activity"/>
    <property type="evidence" value="ECO:0007669"/>
    <property type="project" value="UniProtKB-KW"/>
</dbReference>
<evidence type="ECO:0000256" key="9">
    <source>
        <dbReference type="RuleBase" id="RU003953"/>
    </source>
</evidence>
<comment type="cofactor">
    <cofactor evidence="1">
        <name>Mg(2+)</name>
        <dbReference type="ChEBI" id="CHEBI:18420"/>
    </cofactor>
</comment>
<evidence type="ECO:0000313" key="14">
    <source>
        <dbReference type="Proteomes" id="UP000007102"/>
    </source>
</evidence>
<evidence type="ECO:0000259" key="11">
    <source>
        <dbReference type="Pfam" id="PF01966"/>
    </source>
</evidence>
<dbReference type="Proteomes" id="UP000007102">
    <property type="component" value="Chromosome"/>
</dbReference>
<dbReference type="HOGENOM" id="CLU_015961_6_2_0"/>
<dbReference type="InterPro" id="IPR032828">
    <property type="entry name" value="PolyA_RNA-bd"/>
</dbReference>
<dbReference type="Pfam" id="PF01966">
    <property type="entry name" value="HD"/>
    <property type="match status" value="1"/>
</dbReference>
<evidence type="ECO:0000256" key="8">
    <source>
        <dbReference type="ARBA" id="ARBA00022884"/>
    </source>
</evidence>
<dbReference type="InterPro" id="IPR006675">
    <property type="entry name" value="HDIG_dom"/>
</dbReference>